<organism evidence="3 4">
    <name type="scientific">Faecalibacillus intestinalis</name>
    <dbReference type="NCBI Taxonomy" id="1982626"/>
    <lineage>
        <taxon>Bacteria</taxon>
        <taxon>Bacillati</taxon>
        <taxon>Bacillota</taxon>
        <taxon>Erysipelotrichia</taxon>
        <taxon>Erysipelotrichales</taxon>
        <taxon>Coprobacillaceae</taxon>
        <taxon>Faecalibacillus</taxon>
    </lineage>
</organism>
<comment type="similarity">
    <text evidence="1">Belongs to the LytR/CpsA/Psr (LCP) family.</text>
</comment>
<dbReference type="InterPro" id="IPR050922">
    <property type="entry name" value="LytR/CpsA/Psr_CW_biosynth"/>
</dbReference>
<accession>A0A2T3FJV6</accession>
<dbReference type="Pfam" id="PF03816">
    <property type="entry name" value="LytR_cpsA_psr"/>
    <property type="match status" value="1"/>
</dbReference>
<dbReference type="AlphaFoldDB" id="A0A2T3FJV6"/>
<dbReference type="InterPro" id="IPR004474">
    <property type="entry name" value="LytR_CpsA_psr"/>
</dbReference>
<proteinExistence type="inferred from homology"/>
<dbReference type="PANTHER" id="PTHR33392">
    <property type="entry name" value="POLYISOPRENYL-TEICHOIC ACID--PEPTIDOGLYCAN TEICHOIC ACID TRANSFERASE TAGU"/>
    <property type="match status" value="1"/>
</dbReference>
<keyword evidence="4" id="KW-1185">Reference proteome</keyword>
<gene>
    <name evidence="3" type="ORF">C7U54_14090</name>
</gene>
<sequence length="285" mass="33611">MDFDENGYRYITVDGKDYQYRTNIKTILFLGIDTSNESKNQGQSDVIELILFDRDQQKIKILSLSRDTICNIHLFDSEVNDLGWDNQYLGLAYSYGKDKKYGCILTKNAISKLLKDIPLVNYTSFDISTLKDMQGVVGNMKIVLDDDYVDIDPSWEKGQELTITQDNVETFLRVRNTTQDFSNRTRMQRQKLYIETYINQLKMNLNNDYKSTLNKMYEFYNQLTTNVTLKEIDNYTDMILNYSIDEEDYYSLPGENQKGKFHDEFIVDQDKLTELVLKLFYEEEK</sequence>
<dbReference type="RefSeq" id="WP_107030689.1">
    <property type="nucleotide sequence ID" value="NZ_PYLQ01000034.1"/>
</dbReference>
<dbReference type="EMBL" id="PYLQ01000034">
    <property type="protein sequence ID" value="PST35565.1"/>
    <property type="molecule type" value="Genomic_DNA"/>
</dbReference>
<evidence type="ECO:0000256" key="1">
    <source>
        <dbReference type="ARBA" id="ARBA00006068"/>
    </source>
</evidence>
<dbReference type="Proteomes" id="UP000240974">
    <property type="component" value="Unassembled WGS sequence"/>
</dbReference>
<evidence type="ECO:0000313" key="3">
    <source>
        <dbReference type="EMBL" id="PST35565.1"/>
    </source>
</evidence>
<name>A0A2T3FJV6_9FIRM</name>
<dbReference type="PANTHER" id="PTHR33392:SF6">
    <property type="entry name" value="POLYISOPRENYL-TEICHOIC ACID--PEPTIDOGLYCAN TEICHOIC ACID TRANSFERASE TAGU"/>
    <property type="match status" value="1"/>
</dbReference>
<dbReference type="Gene3D" id="3.40.630.190">
    <property type="entry name" value="LCP protein"/>
    <property type="match status" value="1"/>
</dbReference>
<comment type="caution">
    <text evidence="3">The sequence shown here is derived from an EMBL/GenBank/DDBJ whole genome shotgun (WGS) entry which is preliminary data.</text>
</comment>
<protein>
    <recommendedName>
        <fullName evidence="2">Cell envelope-related transcriptional attenuator domain-containing protein</fullName>
    </recommendedName>
</protein>
<evidence type="ECO:0000313" key="4">
    <source>
        <dbReference type="Proteomes" id="UP000240974"/>
    </source>
</evidence>
<feature type="domain" description="Cell envelope-related transcriptional attenuator" evidence="2">
    <location>
        <begin position="44"/>
        <end position="202"/>
    </location>
</feature>
<reference evidence="3 4" key="1">
    <citation type="journal article" date="2019" name="Int. J. Syst. Evol. Microbiol.">
        <title>Faecalibacillus intestinalis gen. nov., sp. nov. and Faecalibacillus faecis sp. nov., isolated from human faeces.</title>
        <authorList>
            <person name="Seo B."/>
            <person name="Jeon K."/>
            <person name="Baek I."/>
            <person name="Lee Y.M."/>
            <person name="Baek K."/>
            <person name="Ko G."/>
        </authorList>
    </citation>
    <scope>NUCLEOTIDE SEQUENCE [LARGE SCALE GENOMIC DNA]</scope>
    <source>
        <strain evidence="3 4">SNUG30099</strain>
    </source>
</reference>
<evidence type="ECO:0000259" key="2">
    <source>
        <dbReference type="Pfam" id="PF03816"/>
    </source>
</evidence>